<evidence type="ECO:0000313" key="3">
    <source>
        <dbReference type="Proteomes" id="UP000031433"/>
    </source>
</evidence>
<feature type="region of interest" description="Disordered" evidence="1">
    <location>
        <begin position="36"/>
        <end position="70"/>
    </location>
</feature>
<accession>A0A0C1TWM7</accession>
<dbReference type="EMBL" id="JXBL01000001">
    <property type="protein sequence ID" value="KIE43828.1"/>
    <property type="molecule type" value="Genomic_DNA"/>
</dbReference>
<dbReference type="Proteomes" id="UP000031433">
    <property type="component" value="Unassembled WGS sequence"/>
</dbReference>
<reference evidence="2 3" key="1">
    <citation type="submission" date="2015-01" db="EMBL/GenBank/DDBJ databases">
        <title>Genome sequence of the anaerobic bacterium Geobacter soli GSS01, a dissimilatory Fe(III) reducer from soil.</title>
        <authorList>
            <person name="Yang G."/>
            <person name="Zhou S."/>
        </authorList>
    </citation>
    <scope>NUCLEOTIDE SEQUENCE [LARGE SCALE GENOMIC DNA]</scope>
    <source>
        <strain evidence="2 3">GSS01</strain>
    </source>
</reference>
<organism evidence="2 3">
    <name type="scientific">Geobacter soli</name>
    <dbReference type="NCBI Taxonomy" id="1510391"/>
    <lineage>
        <taxon>Bacteria</taxon>
        <taxon>Pseudomonadati</taxon>
        <taxon>Thermodesulfobacteriota</taxon>
        <taxon>Desulfuromonadia</taxon>
        <taxon>Geobacterales</taxon>
        <taxon>Geobacteraceae</taxon>
        <taxon>Geobacter</taxon>
    </lineage>
</organism>
<keyword evidence="3" id="KW-1185">Reference proteome</keyword>
<proteinExistence type="predicted"/>
<evidence type="ECO:0000256" key="1">
    <source>
        <dbReference type="SAM" id="MobiDB-lite"/>
    </source>
</evidence>
<evidence type="ECO:0000313" key="2">
    <source>
        <dbReference type="EMBL" id="KIE43828.1"/>
    </source>
</evidence>
<dbReference type="RefSeq" id="WP_039647660.1">
    <property type="nucleotide sequence ID" value="NZ_JXBL01000001.1"/>
</dbReference>
<sequence length="70" mass="8022">MDLSMDEHKLIIEFRRLSDSGRKSLLDRAAVLVRQELDRGEPDSPAPENRCSVPQSEKRPETAKEPIFTE</sequence>
<dbReference type="AlphaFoldDB" id="A0A0C1TWM7"/>
<gene>
    <name evidence="2" type="ORF">SE37_14935</name>
</gene>
<protein>
    <submittedName>
        <fullName evidence="2">Uncharacterized protein</fullName>
    </submittedName>
</protein>
<name>A0A0C1TWM7_9BACT</name>
<comment type="caution">
    <text evidence="2">The sequence shown here is derived from an EMBL/GenBank/DDBJ whole genome shotgun (WGS) entry which is preliminary data.</text>
</comment>